<sequence>MSAVEVTTGLVCGLAFASFGGGWYEISVVDPAWPKRPDIIQPRAGGISRRRFWIPAHVTFELMLLAALVASWSVADVRTALIIAVVSHGAMRLWSAFDFIPKALVFEKSETTAITVEQATRWTHRSFWRLPLDLVTCGAAMAAFGLACAHA</sequence>
<dbReference type="Proteomes" id="UP000237682">
    <property type="component" value="Unassembled WGS sequence"/>
</dbReference>
<keyword evidence="1" id="KW-1133">Transmembrane helix</keyword>
<evidence type="ECO:0008006" key="4">
    <source>
        <dbReference type="Google" id="ProtNLM"/>
    </source>
</evidence>
<protein>
    <recommendedName>
        <fullName evidence="4">DUF1772 domain-containing protein</fullName>
    </recommendedName>
</protein>
<dbReference type="EMBL" id="PUEJ01000003">
    <property type="protein sequence ID" value="PRH88125.1"/>
    <property type="molecule type" value="Genomic_DNA"/>
</dbReference>
<keyword evidence="3" id="KW-1185">Reference proteome</keyword>
<name>A0A2S9QFM4_9HYPH</name>
<proteinExistence type="predicted"/>
<accession>A0A2S9QFM4</accession>
<evidence type="ECO:0000256" key="1">
    <source>
        <dbReference type="SAM" id="Phobius"/>
    </source>
</evidence>
<dbReference type="RefSeq" id="WP_105861791.1">
    <property type="nucleotide sequence ID" value="NZ_PUEJ01000003.1"/>
</dbReference>
<organism evidence="2 3">
    <name type="scientific">Labrys okinawensis</name>
    <dbReference type="NCBI Taxonomy" id="346911"/>
    <lineage>
        <taxon>Bacteria</taxon>
        <taxon>Pseudomonadati</taxon>
        <taxon>Pseudomonadota</taxon>
        <taxon>Alphaproteobacteria</taxon>
        <taxon>Hyphomicrobiales</taxon>
        <taxon>Xanthobacteraceae</taxon>
        <taxon>Labrys</taxon>
    </lineage>
</organism>
<keyword evidence="1" id="KW-0812">Transmembrane</keyword>
<reference evidence="2 3" key="1">
    <citation type="submission" date="2018-02" db="EMBL/GenBank/DDBJ databases">
        <title>Whole genome sequencing of endophytic bacterium.</title>
        <authorList>
            <person name="Eedara R."/>
            <person name="Podile A.R."/>
        </authorList>
    </citation>
    <scope>NUCLEOTIDE SEQUENCE [LARGE SCALE GENOMIC DNA]</scope>
    <source>
        <strain evidence="2 3">RP1T</strain>
    </source>
</reference>
<comment type="caution">
    <text evidence="2">The sequence shown here is derived from an EMBL/GenBank/DDBJ whole genome shotgun (WGS) entry which is preliminary data.</text>
</comment>
<feature type="transmembrane region" description="Helical" evidence="1">
    <location>
        <begin position="52"/>
        <end position="74"/>
    </location>
</feature>
<keyword evidence="1" id="KW-0472">Membrane</keyword>
<evidence type="ECO:0000313" key="2">
    <source>
        <dbReference type="EMBL" id="PRH88125.1"/>
    </source>
</evidence>
<evidence type="ECO:0000313" key="3">
    <source>
        <dbReference type="Proteomes" id="UP000237682"/>
    </source>
</evidence>
<dbReference type="OrthoDB" id="4623405at2"/>
<gene>
    <name evidence="2" type="ORF">C5L14_09590</name>
</gene>
<dbReference type="AlphaFoldDB" id="A0A2S9QFM4"/>